<gene>
    <name evidence="1" type="ORF">Bpfe_011918</name>
</gene>
<name>A0AAD8BQY6_BIOPF</name>
<proteinExistence type="predicted"/>
<protein>
    <submittedName>
        <fullName evidence="1">Uncharacterized protein</fullName>
    </submittedName>
</protein>
<reference evidence="1" key="2">
    <citation type="submission" date="2023-04" db="EMBL/GenBank/DDBJ databases">
        <authorList>
            <person name="Bu L."/>
            <person name="Lu L."/>
            <person name="Laidemitt M.R."/>
            <person name="Zhang S.M."/>
            <person name="Mutuku M."/>
            <person name="Mkoji G."/>
            <person name="Steinauer M."/>
            <person name="Loker E.S."/>
        </authorList>
    </citation>
    <scope>NUCLEOTIDE SEQUENCE</scope>
    <source>
        <strain evidence="1">KasaAsao</strain>
        <tissue evidence="1">Whole Snail</tissue>
    </source>
</reference>
<evidence type="ECO:0000313" key="2">
    <source>
        <dbReference type="Proteomes" id="UP001233172"/>
    </source>
</evidence>
<reference evidence="1" key="1">
    <citation type="journal article" date="2023" name="PLoS Negl. Trop. Dis.">
        <title>A genome sequence for Biomphalaria pfeifferi, the major vector snail for the human-infecting parasite Schistosoma mansoni.</title>
        <authorList>
            <person name="Bu L."/>
            <person name="Lu L."/>
            <person name="Laidemitt M.R."/>
            <person name="Zhang S.M."/>
            <person name="Mutuku M."/>
            <person name="Mkoji G."/>
            <person name="Steinauer M."/>
            <person name="Loker E.S."/>
        </authorList>
    </citation>
    <scope>NUCLEOTIDE SEQUENCE</scope>
    <source>
        <strain evidence="1">KasaAsao</strain>
    </source>
</reference>
<feature type="non-terminal residue" evidence="1">
    <location>
        <position position="1"/>
    </location>
</feature>
<dbReference type="EMBL" id="JASAOG010000047">
    <property type="protein sequence ID" value="KAK0058613.1"/>
    <property type="molecule type" value="Genomic_DNA"/>
</dbReference>
<comment type="caution">
    <text evidence="1">The sequence shown here is derived from an EMBL/GenBank/DDBJ whole genome shotgun (WGS) entry which is preliminary data.</text>
</comment>
<keyword evidence="2" id="KW-1185">Reference proteome</keyword>
<organism evidence="1 2">
    <name type="scientific">Biomphalaria pfeifferi</name>
    <name type="common">Bloodfluke planorb</name>
    <name type="synonym">Freshwater snail</name>
    <dbReference type="NCBI Taxonomy" id="112525"/>
    <lineage>
        <taxon>Eukaryota</taxon>
        <taxon>Metazoa</taxon>
        <taxon>Spiralia</taxon>
        <taxon>Lophotrochozoa</taxon>
        <taxon>Mollusca</taxon>
        <taxon>Gastropoda</taxon>
        <taxon>Heterobranchia</taxon>
        <taxon>Euthyneura</taxon>
        <taxon>Panpulmonata</taxon>
        <taxon>Hygrophila</taxon>
        <taxon>Lymnaeoidea</taxon>
        <taxon>Planorbidae</taxon>
        <taxon>Biomphalaria</taxon>
    </lineage>
</organism>
<accession>A0AAD8BQY6</accession>
<dbReference type="Proteomes" id="UP001233172">
    <property type="component" value="Unassembled WGS sequence"/>
</dbReference>
<sequence length="59" mass="6937">RPTIAALYAIEIINDLKNLLYKNDLSDHVSKLDKEIRNFEKIGHIHIEQNLRYKSTNCL</sequence>
<dbReference type="AlphaFoldDB" id="A0AAD8BQY6"/>
<evidence type="ECO:0000313" key="1">
    <source>
        <dbReference type="EMBL" id="KAK0058613.1"/>
    </source>
</evidence>